<dbReference type="AlphaFoldDB" id="A0A2S5SUW9"/>
<name>A0A2S5SUW9_9BURK</name>
<keyword evidence="3" id="KW-1185">Reference proteome</keyword>
<organism evidence="2 3">
    <name type="scientific">Caldimonas caldifontis</name>
    <dbReference type="NCBI Taxonomy" id="1452508"/>
    <lineage>
        <taxon>Bacteria</taxon>
        <taxon>Pseudomonadati</taxon>
        <taxon>Pseudomonadota</taxon>
        <taxon>Betaproteobacteria</taxon>
        <taxon>Burkholderiales</taxon>
        <taxon>Sphaerotilaceae</taxon>
        <taxon>Caldimonas</taxon>
    </lineage>
</organism>
<reference evidence="2 3" key="1">
    <citation type="submission" date="2018-02" db="EMBL/GenBank/DDBJ databases">
        <title>Reclassifiation of [Polyangium] brachysporum DSM 7029 as Guopingzhaonella breviflexa gen. nov., sp. nov., a member of the family Comamonadaceae.</title>
        <authorList>
            <person name="Tang B."/>
        </authorList>
    </citation>
    <scope>NUCLEOTIDE SEQUENCE [LARGE SCALE GENOMIC DNA]</scope>
    <source>
        <strain evidence="2 3">BCRC 80649</strain>
    </source>
</reference>
<dbReference type="Proteomes" id="UP000238605">
    <property type="component" value="Unassembled WGS sequence"/>
</dbReference>
<evidence type="ECO:0000256" key="1">
    <source>
        <dbReference type="SAM" id="MobiDB-lite"/>
    </source>
</evidence>
<protein>
    <submittedName>
        <fullName evidence="2">Uncharacterized protein</fullName>
    </submittedName>
</protein>
<accession>A0A2S5SUW9</accession>
<evidence type="ECO:0000313" key="2">
    <source>
        <dbReference type="EMBL" id="PPE66531.1"/>
    </source>
</evidence>
<proteinExistence type="predicted"/>
<comment type="caution">
    <text evidence="2">The sequence shown here is derived from an EMBL/GenBank/DDBJ whole genome shotgun (WGS) entry which is preliminary data.</text>
</comment>
<feature type="region of interest" description="Disordered" evidence="1">
    <location>
        <begin position="33"/>
        <end position="74"/>
    </location>
</feature>
<dbReference type="EMBL" id="PSNX01000007">
    <property type="protein sequence ID" value="PPE66531.1"/>
    <property type="molecule type" value="Genomic_DNA"/>
</dbReference>
<gene>
    <name evidence="2" type="ORF">C1704_09515</name>
</gene>
<sequence length="281" mass="30595">MGSATCIARQVGVSPCANGDRRLFSARLCENSCPRGRSRLSQPAQGASGDSDPAEPEAGNGLRELEGHGGGFTRRQQRVARCDADLRRDQVGWCGRIARHGTDRISSQRIKALRGECRQSCGRRSRLARTNFLHDPFHAQTRRHAVTACVGCEAGSGAILPPRGARLQRGDDPIDVFRRHDGGRLDVVCGHQRRSRQGLSLPWHIGGPRFILNFELGAIGQHHHVTFPDDVSETQGSHLSVRFSNERLADQCGNSADDRGGGAGHVESLRVHWATEPMAPA</sequence>
<evidence type="ECO:0000313" key="3">
    <source>
        <dbReference type="Proteomes" id="UP000238605"/>
    </source>
</evidence>